<proteinExistence type="predicted"/>
<feature type="compositionally biased region" description="Basic residues" evidence="1">
    <location>
        <begin position="63"/>
        <end position="72"/>
    </location>
</feature>
<feature type="region of interest" description="Disordered" evidence="1">
    <location>
        <begin position="144"/>
        <end position="173"/>
    </location>
</feature>
<keyword evidence="3" id="KW-1185">Reference proteome</keyword>
<evidence type="ECO:0000313" key="2">
    <source>
        <dbReference type="EMBL" id="KAJ3052580.1"/>
    </source>
</evidence>
<dbReference type="Proteomes" id="UP001212841">
    <property type="component" value="Unassembled WGS sequence"/>
</dbReference>
<feature type="compositionally biased region" description="Basic and acidic residues" evidence="1">
    <location>
        <begin position="144"/>
        <end position="172"/>
    </location>
</feature>
<dbReference type="AlphaFoldDB" id="A0AAD5X294"/>
<name>A0AAD5X294_9FUNG</name>
<dbReference type="EMBL" id="JADGJD010000282">
    <property type="protein sequence ID" value="KAJ3052580.1"/>
    <property type="molecule type" value="Genomic_DNA"/>
</dbReference>
<protein>
    <submittedName>
        <fullName evidence="2">Uncharacterized protein</fullName>
    </submittedName>
</protein>
<accession>A0AAD5X294</accession>
<feature type="compositionally biased region" description="Polar residues" evidence="1">
    <location>
        <begin position="42"/>
        <end position="56"/>
    </location>
</feature>
<evidence type="ECO:0000313" key="3">
    <source>
        <dbReference type="Proteomes" id="UP001212841"/>
    </source>
</evidence>
<organism evidence="2 3">
    <name type="scientific">Rhizophlyctis rosea</name>
    <dbReference type="NCBI Taxonomy" id="64517"/>
    <lineage>
        <taxon>Eukaryota</taxon>
        <taxon>Fungi</taxon>
        <taxon>Fungi incertae sedis</taxon>
        <taxon>Chytridiomycota</taxon>
        <taxon>Chytridiomycota incertae sedis</taxon>
        <taxon>Chytridiomycetes</taxon>
        <taxon>Rhizophlyctidales</taxon>
        <taxon>Rhizophlyctidaceae</taxon>
        <taxon>Rhizophlyctis</taxon>
    </lineage>
</organism>
<sequence length="242" mass="27741">MERTPQNQTTNWRNVSLTSRKKVAVVLTKHLFTNIKNLTTIPDVAPQSQPQPTANELPSPAPKRPKGQHRNRRSQEARARKLAKDQIRFRNKDARREKEAQMKKMEADFKRYQLLYGELPPEDQESVAEPADNHVSESCESDREVKLVEDHESEANNGHHEPEADGVKRENDGVELAAVKTEETNPVDHCAVQGETVAVKFEKEDVLEALKRDYRVVGSDRSELVRELLDDYPIIKYEPVEE</sequence>
<comment type="caution">
    <text evidence="2">The sequence shown here is derived from an EMBL/GenBank/DDBJ whole genome shotgun (WGS) entry which is preliminary data.</text>
</comment>
<gene>
    <name evidence="2" type="ORF">HK097_006016</name>
</gene>
<evidence type="ECO:0000256" key="1">
    <source>
        <dbReference type="SAM" id="MobiDB-lite"/>
    </source>
</evidence>
<reference evidence="2" key="1">
    <citation type="submission" date="2020-05" db="EMBL/GenBank/DDBJ databases">
        <title>Phylogenomic resolution of chytrid fungi.</title>
        <authorList>
            <person name="Stajich J.E."/>
            <person name="Amses K."/>
            <person name="Simmons R."/>
            <person name="Seto K."/>
            <person name="Myers J."/>
            <person name="Bonds A."/>
            <person name="Quandt C.A."/>
            <person name="Barry K."/>
            <person name="Liu P."/>
            <person name="Grigoriev I."/>
            <person name="Longcore J.E."/>
            <person name="James T.Y."/>
        </authorList>
    </citation>
    <scope>NUCLEOTIDE SEQUENCE</scope>
    <source>
        <strain evidence="2">JEL0318</strain>
    </source>
</reference>
<feature type="compositionally biased region" description="Basic and acidic residues" evidence="1">
    <location>
        <begin position="73"/>
        <end position="83"/>
    </location>
</feature>
<feature type="region of interest" description="Disordered" evidence="1">
    <location>
        <begin position="42"/>
        <end position="83"/>
    </location>
</feature>